<dbReference type="InterPro" id="IPR010982">
    <property type="entry name" value="Lambda_DNA-bd_dom_sf"/>
</dbReference>
<dbReference type="Pfam" id="PF01381">
    <property type="entry name" value="HTH_3"/>
    <property type="match status" value="1"/>
</dbReference>
<dbReference type="EMBL" id="JAINVB010000001">
    <property type="protein sequence ID" value="MCK0087163.1"/>
    <property type="molecule type" value="Genomic_DNA"/>
</dbReference>
<name>A0AAW5F5P8_CLOSY</name>
<evidence type="ECO:0000259" key="1">
    <source>
        <dbReference type="PROSITE" id="PS50943"/>
    </source>
</evidence>
<evidence type="ECO:0000313" key="2">
    <source>
        <dbReference type="EMBL" id="MCK0087163.1"/>
    </source>
</evidence>
<dbReference type="CDD" id="cd00093">
    <property type="entry name" value="HTH_XRE"/>
    <property type="match status" value="1"/>
</dbReference>
<gene>
    <name evidence="2" type="ORF">K5I21_15010</name>
</gene>
<feature type="domain" description="HTH cro/C1-type" evidence="1">
    <location>
        <begin position="1"/>
        <end position="37"/>
    </location>
</feature>
<reference evidence="2" key="1">
    <citation type="journal article" date="2022" name="Cell Host Microbe">
        <title>Colonization of the live biotherapeutic product VE303 and modulation of the microbiota and metabolites in healthy volunteers.</title>
        <authorList>
            <person name="Dsouza M."/>
            <person name="Menon R."/>
            <person name="Crossette E."/>
            <person name="Bhattarai S.K."/>
            <person name="Schneider J."/>
            <person name="Kim Y.G."/>
            <person name="Reddy S."/>
            <person name="Caballero S."/>
            <person name="Felix C."/>
            <person name="Cornacchione L."/>
            <person name="Hendrickson J."/>
            <person name="Watson A.R."/>
            <person name="Minot S.S."/>
            <person name="Greenfield N."/>
            <person name="Schopf L."/>
            <person name="Szabady R."/>
            <person name="Patarroyo J."/>
            <person name="Smith W."/>
            <person name="Harrison P."/>
            <person name="Kuijper E.J."/>
            <person name="Kelly C.P."/>
            <person name="Olle B."/>
            <person name="Bobilev D."/>
            <person name="Silber J.L."/>
            <person name="Bucci V."/>
            <person name="Roberts B."/>
            <person name="Faith J."/>
            <person name="Norman J.M."/>
        </authorList>
    </citation>
    <scope>NUCLEOTIDE SEQUENCE</scope>
    <source>
        <strain evidence="2">VE303-04</strain>
    </source>
</reference>
<dbReference type="Gene3D" id="1.10.260.40">
    <property type="entry name" value="lambda repressor-like DNA-binding domains"/>
    <property type="match status" value="1"/>
</dbReference>
<dbReference type="InterPro" id="IPR001387">
    <property type="entry name" value="Cro/C1-type_HTH"/>
</dbReference>
<dbReference type="AlphaFoldDB" id="A0AAW5F5P8"/>
<dbReference type="GO" id="GO:0003677">
    <property type="term" value="F:DNA binding"/>
    <property type="evidence" value="ECO:0007669"/>
    <property type="project" value="InterPro"/>
</dbReference>
<proteinExistence type="predicted"/>
<dbReference type="Proteomes" id="UP001203136">
    <property type="component" value="Unassembled WGS sequence"/>
</dbReference>
<organism evidence="2 3">
    <name type="scientific">Clostridium symbiosum</name>
    <name type="common">Bacteroides symbiosus</name>
    <dbReference type="NCBI Taxonomy" id="1512"/>
    <lineage>
        <taxon>Bacteria</taxon>
        <taxon>Bacillati</taxon>
        <taxon>Bacillota</taxon>
        <taxon>Clostridia</taxon>
        <taxon>Lachnospirales</taxon>
        <taxon>Lachnospiraceae</taxon>
        <taxon>Otoolea</taxon>
    </lineage>
</organism>
<evidence type="ECO:0000313" key="3">
    <source>
        <dbReference type="Proteomes" id="UP001203136"/>
    </source>
</evidence>
<dbReference type="PROSITE" id="PS50943">
    <property type="entry name" value="HTH_CROC1"/>
    <property type="match status" value="1"/>
</dbReference>
<protein>
    <submittedName>
        <fullName evidence="2">Helix-turn-helix domain-containing protein</fullName>
    </submittedName>
</protein>
<sequence>MHVSKTTIVNWEKGKIIPGIPELTMLCEIYKVPSDYIFLPIKSTNSRKIRR</sequence>
<dbReference type="SUPFAM" id="SSF47413">
    <property type="entry name" value="lambda repressor-like DNA-binding domains"/>
    <property type="match status" value="1"/>
</dbReference>
<accession>A0AAW5F5P8</accession>
<comment type="caution">
    <text evidence="2">The sequence shown here is derived from an EMBL/GenBank/DDBJ whole genome shotgun (WGS) entry which is preliminary data.</text>
</comment>